<evidence type="ECO:0000313" key="2">
    <source>
        <dbReference type="EMBL" id="KAK7036490.1"/>
    </source>
</evidence>
<proteinExistence type="inferred from homology"/>
<organism evidence="2 3">
    <name type="scientific">Paramarasmius palmivorus</name>
    <dbReference type="NCBI Taxonomy" id="297713"/>
    <lineage>
        <taxon>Eukaryota</taxon>
        <taxon>Fungi</taxon>
        <taxon>Dikarya</taxon>
        <taxon>Basidiomycota</taxon>
        <taxon>Agaricomycotina</taxon>
        <taxon>Agaricomycetes</taxon>
        <taxon>Agaricomycetidae</taxon>
        <taxon>Agaricales</taxon>
        <taxon>Marasmiineae</taxon>
        <taxon>Marasmiaceae</taxon>
        <taxon>Paramarasmius</taxon>
    </lineage>
</organism>
<dbReference type="PIRSF" id="PIRSF007951">
    <property type="entry name" value="Hemolysin, aegerolysin type"/>
    <property type="match status" value="1"/>
</dbReference>
<keyword evidence="3" id="KW-1185">Reference proteome</keyword>
<gene>
    <name evidence="2" type="ORF">VNI00_011687</name>
</gene>
<dbReference type="Pfam" id="PF06355">
    <property type="entry name" value="Aegerolysin"/>
    <property type="match status" value="1"/>
</dbReference>
<dbReference type="Proteomes" id="UP001383192">
    <property type="component" value="Unassembled WGS sequence"/>
</dbReference>
<reference evidence="2 3" key="1">
    <citation type="submission" date="2024-01" db="EMBL/GenBank/DDBJ databases">
        <title>A draft genome for a cacao thread blight-causing isolate of Paramarasmius palmivorus.</title>
        <authorList>
            <person name="Baruah I.K."/>
            <person name="Bukari Y."/>
            <person name="Amoako-Attah I."/>
            <person name="Meinhardt L.W."/>
            <person name="Bailey B.A."/>
            <person name="Cohen S.P."/>
        </authorList>
    </citation>
    <scope>NUCLEOTIDE SEQUENCE [LARGE SCALE GENOMIC DNA]</scope>
    <source>
        <strain evidence="2 3">GH-12</strain>
    </source>
</reference>
<dbReference type="Gene3D" id="2.60.270.50">
    <property type="match status" value="1"/>
</dbReference>
<name>A0AAW0CBA8_9AGAR</name>
<dbReference type="EMBL" id="JAYKXP010000051">
    <property type="protein sequence ID" value="KAK7036490.1"/>
    <property type="molecule type" value="Genomic_DNA"/>
</dbReference>
<dbReference type="InterPro" id="IPR009413">
    <property type="entry name" value="Aegerolysin-typ"/>
</dbReference>
<evidence type="ECO:0000256" key="1">
    <source>
        <dbReference type="ARBA" id="ARBA00010795"/>
    </source>
</evidence>
<dbReference type="AlphaFoldDB" id="A0AAW0CBA8"/>
<protein>
    <submittedName>
        <fullName evidence="2">Uncharacterized protein</fullName>
    </submittedName>
</protein>
<accession>A0AAW0CBA8</accession>
<comment type="caution">
    <text evidence="2">The sequence shown here is derived from an EMBL/GenBank/DDBJ whole genome shotgun (WGS) entry which is preliminary data.</text>
</comment>
<sequence>MTFLLRVNITLRNSGSAPMKVKNLSLTWGVLYLTGKPDEIISPDQVEGEIIGPNETLEINARARPDSPSGTEGSFDLVDVGDGDKTIRHFYWDCPWGSKKSTWSVSGSNESWTVDYEGGDGQPDVIIVHVTAKKDEE</sequence>
<evidence type="ECO:0000313" key="3">
    <source>
        <dbReference type="Proteomes" id="UP001383192"/>
    </source>
</evidence>
<dbReference type="GO" id="GO:0019836">
    <property type="term" value="P:symbiont-mediated hemolysis of host erythrocyte"/>
    <property type="evidence" value="ECO:0007669"/>
    <property type="project" value="InterPro"/>
</dbReference>
<comment type="similarity">
    <text evidence="1">Belongs to the aegerolysin family.</text>
</comment>